<dbReference type="AlphaFoldDB" id="A0A315V5N4"/>
<keyword evidence="1" id="KW-0472">Membrane</keyword>
<feature type="non-terminal residue" evidence="2">
    <location>
        <position position="1"/>
    </location>
</feature>
<evidence type="ECO:0000313" key="3">
    <source>
        <dbReference type="Proteomes" id="UP000250572"/>
    </source>
</evidence>
<dbReference type="EMBL" id="NHOQ01002284">
    <property type="protein sequence ID" value="PWA18620.1"/>
    <property type="molecule type" value="Genomic_DNA"/>
</dbReference>
<keyword evidence="1" id="KW-0812">Transmembrane</keyword>
<organism evidence="2 3">
    <name type="scientific">Gambusia affinis</name>
    <name type="common">Western mosquitofish</name>
    <name type="synonym">Heterandria affinis</name>
    <dbReference type="NCBI Taxonomy" id="33528"/>
    <lineage>
        <taxon>Eukaryota</taxon>
        <taxon>Metazoa</taxon>
        <taxon>Chordata</taxon>
        <taxon>Craniata</taxon>
        <taxon>Vertebrata</taxon>
        <taxon>Euteleostomi</taxon>
        <taxon>Actinopterygii</taxon>
        <taxon>Neopterygii</taxon>
        <taxon>Teleostei</taxon>
        <taxon>Neoteleostei</taxon>
        <taxon>Acanthomorphata</taxon>
        <taxon>Ovalentaria</taxon>
        <taxon>Atherinomorphae</taxon>
        <taxon>Cyprinodontiformes</taxon>
        <taxon>Poeciliidae</taxon>
        <taxon>Poeciliinae</taxon>
        <taxon>Gambusia</taxon>
    </lineage>
</organism>
<comment type="caution">
    <text evidence="2">The sequence shown here is derived from an EMBL/GenBank/DDBJ whole genome shotgun (WGS) entry which is preliminary data.</text>
</comment>
<feature type="transmembrane region" description="Helical" evidence="1">
    <location>
        <begin position="84"/>
        <end position="106"/>
    </location>
</feature>
<protein>
    <recommendedName>
        <fullName evidence="4">Ig-like domain-containing protein</fullName>
    </recommendedName>
</protein>
<proteinExistence type="predicted"/>
<reference evidence="2 3" key="1">
    <citation type="journal article" date="2018" name="G3 (Bethesda)">
        <title>A High-Quality Reference Genome for the Invasive Mosquitofish Gambusia affinis Using a Chicago Library.</title>
        <authorList>
            <person name="Hoffberg S.L."/>
            <person name="Troendle N.J."/>
            <person name="Glenn T.C."/>
            <person name="Mahmud O."/>
            <person name="Louha S."/>
            <person name="Chalopin D."/>
            <person name="Bennetzen J.L."/>
            <person name="Mauricio R."/>
        </authorList>
    </citation>
    <scope>NUCLEOTIDE SEQUENCE [LARGE SCALE GENOMIC DNA]</scope>
    <source>
        <strain evidence="2">NE01/NJP1002.9</strain>
        <tissue evidence="2">Muscle</tissue>
    </source>
</reference>
<evidence type="ECO:0000313" key="2">
    <source>
        <dbReference type="EMBL" id="PWA18620.1"/>
    </source>
</evidence>
<evidence type="ECO:0008006" key="4">
    <source>
        <dbReference type="Google" id="ProtNLM"/>
    </source>
</evidence>
<keyword evidence="1" id="KW-1133">Transmembrane helix</keyword>
<dbReference type="Proteomes" id="UP000250572">
    <property type="component" value="Unassembled WGS sequence"/>
</dbReference>
<feature type="non-terminal residue" evidence="2">
    <location>
        <position position="190"/>
    </location>
</feature>
<gene>
    <name evidence="2" type="ORF">CCH79_00005756</name>
</gene>
<keyword evidence="3" id="KW-1185">Reference proteome</keyword>
<name>A0A315V5N4_GAMAF</name>
<sequence>TIERCKIYGVLRAVQKPLEEQGLRALIHTVEASHRISLTLVNIGDDITFDCNVSEKELKFVNWYKQSLGHMVEICNLEQEVDSLVIILGGLLVCCAILIVLLIFYIKLKQKCGQGKGQNGGISLVEDDKSEVVHTRNLDGETIEANYASVQTRVRRSNEKKNLLEQCVYSSVKSDGHQNQLSSLLSLHHS</sequence>
<evidence type="ECO:0000256" key="1">
    <source>
        <dbReference type="SAM" id="Phobius"/>
    </source>
</evidence>
<accession>A0A315V5N4</accession>